<keyword evidence="3" id="KW-0732">Signal</keyword>
<feature type="region of interest" description="Disordered" evidence="1">
    <location>
        <begin position="276"/>
        <end position="334"/>
    </location>
</feature>
<feature type="signal peptide" evidence="3">
    <location>
        <begin position="1"/>
        <end position="17"/>
    </location>
</feature>
<evidence type="ECO:0000256" key="1">
    <source>
        <dbReference type="SAM" id="MobiDB-lite"/>
    </source>
</evidence>
<protein>
    <recommendedName>
        <fullName evidence="6">Mid2 domain-containing protein</fullName>
    </recommendedName>
</protein>
<feature type="compositionally biased region" description="Low complexity" evidence="1">
    <location>
        <begin position="183"/>
        <end position="195"/>
    </location>
</feature>
<sequence length="334" mass="35142">MYSSFSLLLLGSNYVGAAVLSPAAPVRALIERRAIWTTSSWAYQTLGYSSAGMEGESTIWAPYEWDGDYAYLTSSGDYYKRCYYTYSYTTFSDSSYSAATISTSCPMYTSCSLGVMIGPESISSQCAGNGYICVSELLYQTWGAEDAATNIICTYSSSVNDSTAVSFFAERPAAIVSTQNVEPTTTPRSTPISTSDAAPGNVPSTSSAEPTSAPPTSSGGGGGNSNNTGIIAGTTVGGIAVLGAIGVAVLYILKRAKRYENVSPGPLQPTYPIYQPEKPFDPNGAPEYNPHASAYYANSGASPSMASPMPTYPEGYTRGELSGVRSPVQTQDGR</sequence>
<comment type="caution">
    <text evidence="4">The sequence shown here is derived from an EMBL/GenBank/DDBJ whole genome shotgun (WGS) entry which is preliminary data.</text>
</comment>
<feature type="transmembrane region" description="Helical" evidence="2">
    <location>
        <begin position="230"/>
        <end position="253"/>
    </location>
</feature>
<name>A0A9P4K760_9PLEO</name>
<dbReference type="OrthoDB" id="10610786at2759"/>
<keyword evidence="2" id="KW-1133">Transmembrane helix</keyword>
<feature type="region of interest" description="Disordered" evidence="1">
    <location>
        <begin position="178"/>
        <end position="224"/>
    </location>
</feature>
<evidence type="ECO:0000256" key="2">
    <source>
        <dbReference type="SAM" id="Phobius"/>
    </source>
</evidence>
<proteinExistence type="predicted"/>
<accession>A0A9P4K760</accession>
<keyword evidence="2" id="KW-0472">Membrane</keyword>
<feature type="chain" id="PRO_5040480347" description="Mid2 domain-containing protein" evidence="3">
    <location>
        <begin position="18"/>
        <end position="334"/>
    </location>
</feature>
<keyword evidence="2" id="KW-0812">Transmembrane</keyword>
<organism evidence="4 5">
    <name type="scientific">Lojkania enalia</name>
    <dbReference type="NCBI Taxonomy" id="147567"/>
    <lineage>
        <taxon>Eukaryota</taxon>
        <taxon>Fungi</taxon>
        <taxon>Dikarya</taxon>
        <taxon>Ascomycota</taxon>
        <taxon>Pezizomycotina</taxon>
        <taxon>Dothideomycetes</taxon>
        <taxon>Pleosporomycetidae</taxon>
        <taxon>Pleosporales</taxon>
        <taxon>Pleosporales incertae sedis</taxon>
        <taxon>Lojkania</taxon>
    </lineage>
</organism>
<dbReference type="AlphaFoldDB" id="A0A9P4K760"/>
<evidence type="ECO:0000256" key="3">
    <source>
        <dbReference type="SAM" id="SignalP"/>
    </source>
</evidence>
<evidence type="ECO:0000313" key="4">
    <source>
        <dbReference type="EMBL" id="KAF2264054.1"/>
    </source>
</evidence>
<dbReference type="Proteomes" id="UP000800093">
    <property type="component" value="Unassembled WGS sequence"/>
</dbReference>
<evidence type="ECO:0000313" key="5">
    <source>
        <dbReference type="Proteomes" id="UP000800093"/>
    </source>
</evidence>
<feature type="compositionally biased region" description="Low complexity" evidence="1">
    <location>
        <begin position="204"/>
        <end position="217"/>
    </location>
</feature>
<keyword evidence="5" id="KW-1185">Reference proteome</keyword>
<reference evidence="5" key="1">
    <citation type="journal article" date="2020" name="Stud. Mycol.">
        <title>101 Dothideomycetes genomes: A test case for predicting lifestyles and emergence of pathogens.</title>
        <authorList>
            <person name="Haridas S."/>
            <person name="Albert R."/>
            <person name="Binder M."/>
            <person name="Bloem J."/>
            <person name="LaButti K."/>
            <person name="Salamov A."/>
            <person name="Andreopoulos B."/>
            <person name="Baker S."/>
            <person name="Barry K."/>
            <person name="Bills G."/>
            <person name="Bluhm B."/>
            <person name="Cannon C."/>
            <person name="Castanera R."/>
            <person name="Culley D."/>
            <person name="Daum C."/>
            <person name="Ezra D."/>
            <person name="Gonzalez J."/>
            <person name="Henrissat B."/>
            <person name="Kuo A."/>
            <person name="Liang C."/>
            <person name="Lipzen A."/>
            <person name="Lutzoni F."/>
            <person name="Magnuson J."/>
            <person name="Mondo S."/>
            <person name="Nolan M."/>
            <person name="Ohm R."/>
            <person name="Pangilinan J."/>
            <person name="Park H.-J."/>
            <person name="Ramirez L."/>
            <person name="Alfaro M."/>
            <person name="Sun H."/>
            <person name="Tritt A."/>
            <person name="Yoshinaga Y."/>
            <person name="Zwiers L.-H."/>
            <person name="Turgeon B."/>
            <person name="Goodwin S."/>
            <person name="Spatafora J."/>
            <person name="Crous P."/>
            <person name="Grigoriev I."/>
        </authorList>
    </citation>
    <scope>NUCLEOTIDE SEQUENCE [LARGE SCALE GENOMIC DNA]</scope>
    <source>
        <strain evidence="5">CBS 304.66</strain>
    </source>
</reference>
<evidence type="ECO:0008006" key="6">
    <source>
        <dbReference type="Google" id="ProtNLM"/>
    </source>
</evidence>
<gene>
    <name evidence="4" type="ORF">CC78DRAFT_253766</name>
</gene>
<dbReference type="EMBL" id="ML986619">
    <property type="protein sequence ID" value="KAF2264054.1"/>
    <property type="molecule type" value="Genomic_DNA"/>
</dbReference>